<feature type="repeat" description="ANK" evidence="3">
    <location>
        <begin position="173"/>
        <end position="205"/>
    </location>
</feature>
<evidence type="ECO:0000259" key="4">
    <source>
        <dbReference type="PROSITE" id="PS50011"/>
    </source>
</evidence>
<dbReference type="GO" id="GO:0005524">
    <property type="term" value="F:ATP binding"/>
    <property type="evidence" value="ECO:0007669"/>
    <property type="project" value="InterPro"/>
</dbReference>
<dbReference type="PROSITE" id="PS50088">
    <property type="entry name" value="ANK_REPEAT"/>
    <property type="match status" value="6"/>
</dbReference>
<reference evidence="5 6" key="1">
    <citation type="submission" date="2019-07" db="EMBL/GenBank/DDBJ databases">
        <title>Genomics analysis of Aphanomyces spp. identifies a new class of oomycete effector associated with host adaptation.</title>
        <authorList>
            <person name="Gaulin E."/>
        </authorList>
    </citation>
    <scope>NUCLEOTIDE SEQUENCE [LARGE SCALE GENOMIC DNA]</scope>
    <source>
        <strain evidence="5 6">ATCC 201684</strain>
    </source>
</reference>
<organism evidence="5 6">
    <name type="scientific">Aphanomyces euteiches</name>
    <dbReference type="NCBI Taxonomy" id="100861"/>
    <lineage>
        <taxon>Eukaryota</taxon>
        <taxon>Sar</taxon>
        <taxon>Stramenopiles</taxon>
        <taxon>Oomycota</taxon>
        <taxon>Saprolegniomycetes</taxon>
        <taxon>Saprolegniales</taxon>
        <taxon>Verrucalvaceae</taxon>
        <taxon>Aphanomyces</taxon>
    </lineage>
</organism>
<accession>A0A6G0XL97</accession>
<keyword evidence="1" id="KW-0677">Repeat</keyword>
<dbReference type="InterPro" id="IPR002110">
    <property type="entry name" value="Ankyrin_rpt"/>
</dbReference>
<comment type="caution">
    <text evidence="5">The sequence shown here is derived from an EMBL/GenBank/DDBJ whole genome shotgun (WGS) entry which is preliminary data.</text>
</comment>
<dbReference type="PANTHER" id="PTHR24166:SF48">
    <property type="entry name" value="PROTEIN VAPYRIN"/>
    <property type="match status" value="1"/>
</dbReference>
<name>A0A6G0XL97_9STRA</name>
<dbReference type="Pfam" id="PF00069">
    <property type="entry name" value="Pkinase"/>
    <property type="match status" value="1"/>
</dbReference>
<dbReference type="PANTHER" id="PTHR24166">
    <property type="entry name" value="ROLLING PEBBLES, ISOFORM B"/>
    <property type="match status" value="1"/>
</dbReference>
<feature type="repeat" description="ANK" evidence="3">
    <location>
        <begin position="140"/>
        <end position="172"/>
    </location>
</feature>
<dbReference type="InterPro" id="IPR000719">
    <property type="entry name" value="Prot_kinase_dom"/>
</dbReference>
<dbReference type="AlphaFoldDB" id="A0A6G0XL97"/>
<dbReference type="InterPro" id="IPR011009">
    <property type="entry name" value="Kinase-like_dom_sf"/>
</dbReference>
<dbReference type="Proteomes" id="UP000481153">
    <property type="component" value="Unassembled WGS sequence"/>
</dbReference>
<dbReference type="GO" id="GO:0004672">
    <property type="term" value="F:protein kinase activity"/>
    <property type="evidence" value="ECO:0007669"/>
    <property type="project" value="InterPro"/>
</dbReference>
<protein>
    <recommendedName>
        <fullName evidence="4">Protein kinase domain-containing protein</fullName>
    </recommendedName>
</protein>
<evidence type="ECO:0000313" key="6">
    <source>
        <dbReference type="Proteomes" id="UP000481153"/>
    </source>
</evidence>
<dbReference type="VEuPathDB" id="FungiDB:AeMF1_000829"/>
<dbReference type="InterPro" id="IPR050889">
    <property type="entry name" value="Dendritic_Spine_Reg/Scaffold"/>
</dbReference>
<dbReference type="SUPFAM" id="SSF47473">
    <property type="entry name" value="EF-hand"/>
    <property type="match status" value="1"/>
</dbReference>
<gene>
    <name evidence="5" type="ORF">Ae201684_003567</name>
</gene>
<proteinExistence type="predicted"/>
<evidence type="ECO:0000256" key="3">
    <source>
        <dbReference type="PROSITE-ProRule" id="PRU00023"/>
    </source>
</evidence>
<dbReference type="InterPro" id="IPR036770">
    <property type="entry name" value="Ankyrin_rpt-contain_sf"/>
</dbReference>
<feature type="repeat" description="ANK" evidence="3">
    <location>
        <begin position="46"/>
        <end position="73"/>
    </location>
</feature>
<dbReference type="SMART" id="SM00220">
    <property type="entry name" value="S_TKc"/>
    <property type="match status" value="1"/>
</dbReference>
<sequence length="1202" mass="134314">MKCALELSGANVSPDSKGCLEQFKHALRHLHHIESRNGDRIPELILHFAVLANYPDIAELLLRTGADVNLAVVGENAPLMTAAEKGHRELALLLLSFAARVDQRNPGGETALWLTSKYGHAILTHDLILAGANVNITTKDGSTALWVAARHGHADSIQILLNAGAYLNQENFKHQTPLCVAIANGHTLATWQLINHGADVNKGDPKSGQIPLLAAASVGDVDIINELQARGASFQNCFTNALFSAVRNGHYTTVEILLESAEDVRDIEFALDIVDCEKHEKIARRLLGKALALGSDLQGVLWLACCHGRSKLVLLLLRHGANPNGIHKNKLPLWLAIVEGNEYLTRLLLDFGAHVNRAHPTDFFERIPLWAAAFKGSCSIAKVLIKCGANIEQSKYGNTPLWIAANKGHEEMVRFLLEIGANANLINETRNMTPYMASIEKKAYPCAVACFEYIKPHEVVFQDKLILELVGPHLTIPAALNLLSADLPFDVEIDDDFVNGQYQAVGFLINRPNHEHSWTKFQDGSFILPQNVRLETTRKLLNLPMFATVPKLELFRQFATLRDPHGREVLSITDASTRQFFYENLFFCGRYELFSDRPIHKSATSVVINAYDHGLYNQLFHHHARDGRIGLEAFTLCMQQLYLRQRGSPVNWEDLFRTLDKQRNGTLTEADFMRCCSEKFGVKYKVALKFMKHQHEFELEIASRKTFNLSAAYVVQTLPSIEQEVVQRSVFEWTVGDSTPLEAYPYMLVLPPADRSLEDIFTKERPSPSEIRSLMSQVVHALAHLHEQGIAHGDLKMSNVLRLKDSLKLIDLDASARFGAPLGAKVSSGVLPPEMFCHLPSLKARKAHQRHWGMAWRGLADQKDLWENVKPSSDNIVVKSYAALACELPPLPFDIVLASPAADLWSLGCMFLRLCSRDSFSLLPTNRDDNLAPALWTAAMSWTNEALDTEIAAKVPEPHARDLIRRLLRVDPNQRLELEAVRVHPFFTATESLHDTFSILPDLALLRHVSSQSNLADVPTKFLLLPVRLTQESFAQASFAASIQCRLVAFVLEVGAAMPSVPAFMNSRKDSRFFLYLVDERTHKAIIPSANDLYPLDVKMSEAYSLPLLQISFSVMRNLSSTENLFGIPGIPPWSEALLAPIQDALGHIHDAMQSIQYDESQVHSFFQKHDPEMSYGGLKPLRQENGQVEWSITTERGEILQ</sequence>
<dbReference type="PROSITE" id="PS50011">
    <property type="entry name" value="PROTEIN_KINASE_DOM"/>
    <property type="match status" value="1"/>
</dbReference>
<dbReference type="InterPro" id="IPR011992">
    <property type="entry name" value="EF-hand-dom_pair"/>
</dbReference>
<dbReference type="SUPFAM" id="SSF48403">
    <property type="entry name" value="Ankyrin repeat"/>
    <property type="match status" value="2"/>
</dbReference>
<dbReference type="Gene3D" id="1.10.510.10">
    <property type="entry name" value="Transferase(Phosphotransferase) domain 1"/>
    <property type="match status" value="1"/>
</dbReference>
<dbReference type="PROSITE" id="PS50297">
    <property type="entry name" value="ANK_REP_REGION"/>
    <property type="match status" value="3"/>
</dbReference>
<dbReference type="Pfam" id="PF00023">
    <property type="entry name" value="Ank"/>
    <property type="match status" value="2"/>
</dbReference>
<dbReference type="Pfam" id="PF12796">
    <property type="entry name" value="Ank_2"/>
    <property type="match status" value="2"/>
</dbReference>
<dbReference type="SUPFAM" id="SSF56112">
    <property type="entry name" value="Protein kinase-like (PK-like)"/>
    <property type="match status" value="1"/>
</dbReference>
<feature type="repeat" description="ANK" evidence="3">
    <location>
        <begin position="396"/>
        <end position="428"/>
    </location>
</feature>
<feature type="domain" description="Protein kinase" evidence="4">
    <location>
        <begin position="653"/>
        <end position="987"/>
    </location>
</feature>
<keyword evidence="2 3" id="KW-0040">ANK repeat</keyword>
<dbReference type="Gene3D" id="1.25.40.20">
    <property type="entry name" value="Ankyrin repeat-containing domain"/>
    <property type="match status" value="3"/>
</dbReference>
<evidence type="ECO:0000313" key="5">
    <source>
        <dbReference type="EMBL" id="KAF0740995.1"/>
    </source>
</evidence>
<dbReference type="SMART" id="SM00248">
    <property type="entry name" value="ANK"/>
    <property type="match status" value="11"/>
</dbReference>
<evidence type="ECO:0000256" key="2">
    <source>
        <dbReference type="ARBA" id="ARBA00023043"/>
    </source>
</evidence>
<feature type="repeat" description="ANK" evidence="3">
    <location>
        <begin position="74"/>
        <end position="106"/>
    </location>
</feature>
<keyword evidence="6" id="KW-1185">Reference proteome</keyword>
<dbReference type="EMBL" id="VJMJ01000041">
    <property type="protein sequence ID" value="KAF0740995.1"/>
    <property type="molecule type" value="Genomic_DNA"/>
</dbReference>
<feature type="repeat" description="ANK" evidence="3">
    <location>
        <begin position="328"/>
        <end position="360"/>
    </location>
</feature>
<evidence type="ECO:0000256" key="1">
    <source>
        <dbReference type="ARBA" id="ARBA00022737"/>
    </source>
</evidence>